<dbReference type="PANTHER" id="PTHR42928">
    <property type="entry name" value="TRICARBOXYLATE-BINDING PROTEIN"/>
    <property type="match status" value="1"/>
</dbReference>
<dbReference type="Gene3D" id="3.40.190.10">
    <property type="entry name" value="Periplasmic binding protein-like II"/>
    <property type="match status" value="1"/>
</dbReference>
<dbReference type="InterPro" id="IPR005064">
    <property type="entry name" value="BUG"/>
</dbReference>
<protein>
    <submittedName>
        <fullName evidence="3">Tripartite tricarboxylate transporter substrate binding protein</fullName>
    </submittedName>
</protein>
<reference evidence="3 4" key="1">
    <citation type="submission" date="2019-07" db="EMBL/GenBank/DDBJ databases">
        <title>Qingshengfaniella alkalisoli gen. nov., sp. nov., isolated from saline soil.</title>
        <authorList>
            <person name="Xu L."/>
            <person name="Huang X.-X."/>
            <person name="Sun J.-Q."/>
        </authorList>
    </citation>
    <scope>NUCLEOTIDE SEQUENCE [LARGE SCALE GENOMIC DNA]</scope>
    <source>
        <strain evidence="3 4">DSM 27279</strain>
    </source>
</reference>
<dbReference type="AlphaFoldDB" id="A0A556AZK1"/>
<feature type="chain" id="PRO_5021899654" evidence="2">
    <location>
        <begin position="42"/>
        <end position="340"/>
    </location>
</feature>
<dbReference type="InterPro" id="IPR042100">
    <property type="entry name" value="Bug_dom1"/>
</dbReference>
<keyword evidence="4" id="KW-1185">Reference proteome</keyword>
<evidence type="ECO:0000256" key="2">
    <source>
        <dbReference type="SAM" id="SignalP"/>
    </source>
</evidence>
<comment type="caution">
    <text evidence="3">The sequence shown here is derived from an EMBL/GenBank/DDBJ whole genome shotgun (WGS) entry which is preliminary data.</text>
</comment>
<dbReference type="PIRSF" id="PIRSF017082">
    <property type="entry name" value="YflP"/>
    <property type="match status" value="1"/>
</dbReference>
<organism evidence="3 4">
    <name type="scientific">Verticiella sediminum</name>
    <dbReference type="NCBI Taxonomy" id="1247510"/>
    <lineage>
        <taxon>Bacteria</taxon>
        <taxon>Pseudomonadati</taxon>
        <taxon>Pseudomonadota</taxon>
        <taxon>Betaproteobacteria</taxon>
        <taxon>Burkholderiales</taxon>
        <taxon>Alcaligenaceae</taxon>
        <taxon>Verticiella</taxon>
    </lineage>
</organism>
<accession>A0A556AZK1</accession>
<evidence type="ECO:0000256" key="1">
    <source>
        <dbReference type="ARBA" id="ARBA00006987"/>
    </source>
</evidence>
<dbReference type="Proteomes" id="UP000318405">
    <property type="component" value="Unassembled WGS sequence"/>
</dbReference>
<dbReference type="Gene3D" id="3.40.190.150">
    <property type="entry name" value="Bordetella uptake gene, domain 1"/>
    <property type="match status" value="1"/>
</dbReference>
<dbReference type="RefSeq" id="WP_143946674.1">
    <property type="nucleotide sequence ID" value="NZ_BAABMB010000004.1"/>
</dbReference>
<dbReference type="SUPFAM" id="SSF53850">
    <property type="entry name" value="Periplasmic binding protein-like II"/>
    <property type="match status" value="1"/>
</dbReference>
<evidence type="ECO:0000313" key="3">
    <source>
        <dbReference type="EMBL" id="TSH98359.1"/>
    </source>
</evidence>
<dbReference type="EMBL" id="VLTJ01000005">
    <property type="protein sequence ID" value="TSH98359.1"/>
    <property type="molecule type" value="Genomic_DNA"/>
</dbReference>
<dbReference type="Pfam" id="PF03401">
    <property type="entry name" value="TctC"/>
    <property type="match status" value="1"/>
</dbReference>
<evidence type="ECO:0000313" key="4">
    <source>
        <dbReference type="Proteomes" id="UP000318405"/>
    </source>
</evidence>
<gene>
    <name evidence="3" type="ORF">FOZ76_03140</name>
</gene>
<proteinExistence type="inferred from homology"/>
<dbReference type="OrthoDB" id="8678477at2"/>
<keyword evidence="2" id="KW-0732">Signal</keyword>
<sequence length="340" mass="35787">MNSNQIKLWRSAATLKTSSSTLRKALAFAALAIGASAGSQAGQPSYPAPGKPVQIVVPFAPGSGTDTMARALAEDLQKALGTPVVIANRPGANGAVAAEFVRKATPDGYTLVLATSSGWSTNTWLLKAVSYDPVRDFTPIARTTNFPFVLVVSASSSIRTLDDFLDRARASQLTMGYGNATGQVAGAHLMKVAGFEALPVPYGSTPPALVDLIGGRFDFMFVDIASSQTLIESGKVRPLAVMADQRSSLMPQLPALGETYPGFDYVPWGGLMGPQALPSEITDKLGSITVAILRHDELKARMAALGLEAYPAGSAQFGTFVQEQLRAWGDKVKEAGLEPQ</sequence>
<comment type="similarity">
    <text evidence="1">Belongs to the UPF0065 (bug) family.</text>
</comment>
<feature type="signal peptide" evidence="2">
    <location>
        <begin position="1"/>
        <end position="41"/>
    </location>
</feature>
<dbReference type="CDD" id="cd07012">
    <property type="entry name" value="PBP2_Bug_TTT"/>
    <property type="match status" value="1"/>
</dbReference>
<name>A0A556AZK1_9BURK</name>
<dbReference type="PANTHER" id="PTHR42928:SF5">
    <property type="entry name" value="BLR1237 PROTEIN"/>
    <property type="match status" value="1"/>
</dbReference>